<dbReference type="CDD" id="cd16917">
    <property type="entry name" value="HATPase_UhpB-NarQ-NarX-like"/>
    <property type="match status" value="1"/>
</dbReference>
<dbReference type="RefSeq" id="WP_204682256.1">
    <property type="nucleotide sequence ID" value="NZ_BSNR01000002.1"/>
</dbReference>
<dbReference type="Gene3D" id="2.130.10.10">
    <property type="entry name" value="YVTN repeat-like/Quinoprotein amine dehydrogenase"/>
    <property type="match status" value="3"/>
</dbReference>
<keyword evidence="1" id="KW-0808">Transferase</keyword>
<feature type="domain" description="Histidine kinase" evidence="6">
    <location>
        <begin position="899"/>
        <end position="996"/>
    </location>
</feature>
<dbReference type="Pfam" id="PF07730">
    <property type="entry name" value="HisKA_3"/>
    <property type="match status" value="1"/>
</dbReference>
<dbReference type="InterPro" id="IPR011712">
    <property type="entry name" value="Sig_transdc_His_kin_sub3_dim/P"/>
</dbReference>
<accession>A0ABS2K478</accession>
<dbReference type="Pfam" id="PF07495">
    <property type="entry name" value="Y_Y_Y"/>
    <property type="match status" value="1"/>
</dbReference>
<dbReference type="InterPro" id="IPR015943">
    <property type="entry name" value="WD40/YVTN_repeat-like_dom_sf"/>
</dbReference>
<proteinExistence type="predicted"/>
<dbReference type="Gene3D" id="2.60.40.10">
    <property type="entry name" value="Immunoglobulins"/>
    <property type="match status" value="1"/>
</dbReference>
<dbReference type="Proteomes" id="UP001430149">
    <property type="component" value="Unassembled WGS sequence"/>
</dbReference>
<keyword evidence="2" id="KW-0418">Kinase</keyword>
<dbReference type="PANTHER" id="PTHR24421">
    <property type="entry name" value="NITRATE/NITRITE SENSOR PROTEIN NARX-RELATED"/>
    <property type="match status" value="1"/>
</dbReference>
<dbReference type="PROSITE" id="PS50109">
    <property type="entry name" value="HIS_KIN"/>
    <property type="match status" value="1"/>
</dbReference>
<dbReference type="Gene3D" id="1.20.5.1930">
    <property type="match status" value="1"/>
</dbReference>
<evidence type="ECO:0000313" key="8">
    <source>
        <dbReference type="Proteomes" id="UP001430149"/>
    </source>
</evidence>
<feature type="chain" id="PRO_5045756061" description="Histidine kinase domain-containing protein" evidence="5">
    <location>
        <begin position="23"/>
        <end position="1019"/>
    </location>
</feature>
<dbReference type="SUPFAM" id="SSF63829">
    <property type="entry name" value="Calcium-dependent phosphotriesterase"/>
    <property type="match status" value="2"/>
</dbReference>
<protein>
    <recommendedName>
        <fullName evidence="6">Histidine kinase domain-containing protein</fullName>
    </recommendedName>
</protein>
<dbReference type="InterPro" id="IPR003594">
    <property type="entry name" value="HATPase_dom"/>
</dbReference>
<evidence type="ECO:0000256" key="2">
    <source>
        <dbReference type="ARBA" id="ARBA00022777"/>
    </source>
</evidence>
<dbReference type="InterPro" id="IPR005467">
    <property type="entry name" value="His_kinase_dom"/>
</dbReference>
<evidence type="ECO:0000256" key="3">
    <source>
        <dbReference type="ARBA" id="ARBA00023012"/>
    </source>
</evidence>
<dbReference type="InterPro" id="IPR050482">
    <property type="entry name" value="Sensor_HK_TwoCompSys"/>
</dbReference>
<keyword evidence="8" id="KW-1185">Reference proteome</keyword>
<keyword evidence="4" id="KW-0472">Membrane</keyword>
<dbReference type="PANTHER" id="PTHR24421:SF62">
    <property type="entry name" value="SENSORY TRANSDUCTION HISTIDINE KINASE"/>
    <property type="match status" value="1"/>
</dbReference>
<organism evidence="7 8">
    <name type="scientific">Dyella flava</name>
    <dbReference type="NCBI Taxonomy" id="1920170"/>
    <lineage>
        <taxon>Bacteria</taxon>
        <taxon>Pseudomonadati</taxon>
        <taxon>Pseudomonadota</taxon>
        <taxon>Gammaproteobacteria</taxon>
        <taxon>Lysobacterales</taxon>
        <taxon>Rhodanobacteraceae</taxon>
        <taxon>Dyella</taxon>
    </lineage>
</organism>
<evidence type="ECO:0000313" key="7">
    <source>
        <dbReference type="EMBL" id="MBM7126011.1"/>
    </source>
</evidence>
<dbReference type="SUPFAM" id="SSF55874">
    <property type="entry name" value="ATPase domain of HSP90 chaperone/DNA topoisomerase II/histidine kinase"/>
    <property type="match status" value="1"/>
</dbReference>
<dbReference type="EMBL" id="JADIKE010000036">
    <property type="protein sequence ID" value="MBM7126011.1"/>
    <property type="molecule type" value="Genomic_DNA"/>
</dbReference>
<name>A0ABS2K478_9GAMM</name>
<reference evidence="7" key="1">
    <citation type="submission" date="2020-10" db="EMBL/GenBank/DDBJ databases">
        <title>Phylogeny of dyella-like bacteria.</title>
        <authorList>
            <person name="Fu J."/>
        </authorList>
    </citation>
    <scope>NUCLEOTIDE SEQUENCE</scope>
    <source>
        <strain evidence="7">DHOC52</strain>
    </source>
</reference>
<keyword evidence="4" id="KW-0812">Transmembrane</keyword>
<feature type="transmembrane region" description="Helical" evidence="4">
    <location>
        <begin position="756"/>
        <end position="776"/>
    </location>
</feature>
<dbReference type="SMART" id="SM00387">
    <property type="entry name" value="HATPase_c"/>
    <property type="match status" value="1"/>
</dbReference>
<gene>
    <name evidence="7" type="ORF">ISP19_11595</name>
</gene>
<dbReference type="Pfam" id="PF02518">
    <property type="entry name" value="HATPase_c"/>
    <property type="match status" value="1"/>
</dbReference>
<sequence>MANRIRLGMVCMLCEGWLCAVAAITGSTAAAHPPNSESDDSHRALQQRLDRPLIDFSDTLFTPQQGTPTDIDQIAQTPDGFLWLGCAEGLVRFDGVNFVRDFGTTLPNHAVSSMFVDKDGDLWVGFLYGGIVRLSHGKFEAFDAGLPPGHIIWSIVQDQRGVLWATSGFGIYRLTGHRWTEVGSNIGPSTHSVYGLAGTLNDGRLWVANNKRIWFQKPGTDQFEQGDKDTLWKSKLGFDYTKLPKESADEIEKIVASPSGVGLRAVTLDASGALWSAFKDPFTRFRWVTSPGGKKEYVMEPLPHANNAIYTPFADRAGNIWLGEVGGLERLRPNKVNVLAAPNDIIGVEMSPAPDGAIWVGSNQNYGVYQIKGDSRVAWPALGTGLSAINLDKAGNTWFLKATLDPAEDDIRVLSNGVIKRLSYPAGVAGSTTIGIVDDPLGGHLLVTSVGFFRLNGDTWTPGSGRSGLPSDMPNHVYEDANGRIWLMYAGNRLAVIDGAHAFTYTAADGLAVGNVSSVDIKPDHFWVAGDDGVARWDGKRFVAITLAGNIPLRNATGVVETPQGDLWVNAVAGLYKISSAELDRAKANRDYHVNASMLDQDDGLQGGTQNLQHGQSLLQGSDGRLWAARSEGVAWIDPSRMMINPVAPQAIVLSISADGHDESMDALSLPALTHVLRIAYTAPSLSMPERVTFKYRLDGVDQDWQDAGTRREATYTNLRSGNYHFHVMAANEDGIWGQQDAVIRFHIAPAYYQTWWFMALCVIASALLASLLVAFRIHQLQARLRLQLTAKQDERERIARELHDTLMQAMYALVLQVQTWSDNRLIDIKLREDMRHVTDLTNKMLTDGRDRILALRDSSELESDLARMLRETGDELSRLFSSRFSIRKYGNSLGLRSDVLHNAFEIGRESIRNAFLHAEAGTVTVILRFDKRNLTLVVCDDGIGIPEDILATGGRDGHWGLAGMRERAQSIGGKLKIARGSHRGTEVTFTVPARHAYGTLTARLRRHLRWKLRPGGPS</sequence>
<dbReference type="CDD" id="cd00146">
    <property type="entry name" value="PKD"/>
    <property type="match status" value="1"/>
</dbReference>
<evidence type="ECO:0000256" key="1">
    <source>
        <dbReference type="ARBA" id="ARBA00022679"/>
    </source>
</evidence>
<dbReference type="InterPro" id="IPR011123">
    <property type="entry name" value="Y_Y_Y"/>
</dbReference>
<comment type="caution">
    <text evidence="7">The sequence shown here is derived from an EMBL/GenBank/DDBJ whole genome shotgun (WGS) entry which is preliminary data.</text>
</comment>
<evidence type="ECO:0000256" key="4">
    <source>
        <dbReference type="SAM" id="Phobius"/>
    </source>
</evidence>
<keyword evidence="3" id="KW-0902">Two-component regulatory system</keyword>
<dbReference type="Pfam" id="PF07494">
    <property type="entry name" value="Reg_prop"/>
    <property type="match status" value="1"/>
</dbReference>
<dbReference type="Gene3D" id="3.30.565.10">
    <property type="entry name" value="Histidine kinase-like ATPase, C-terminal domain"/>
    <property type="match status" value="1"/>
</dbReference>
<keyword evidence="4" id="KW-1133">Transmembrane helix</keyword>
<evidence type="ECO:0000256" key="5">
    <source>
        <dbReference type="SAM" id="SignalP"/>
    </source>
</evidence>
<feature type="signal peptide" evidence="5">
    <location>
        <begin position="1"/>
        <end position="22"/>
    </location>
</feature>
<dbReference type="InterPro" id="IPR013783">
    <property type="entry name" value="Ig-like_fold"/>
</dbReference>
<keyword evidence="5" id="KW-0732">Signal</keyword>
<evidence type="ECO:0000259" key="6">
    <source>
        <dbReference type="PROSITE" id="PS50109"/>
    </source>
</evidence>
<dbReference type="InterPro" id="IPR011110">
    <property type="entry name" value="Reg_prop"/>
</dbReference>
<dbReference type="InterPro" id="IPR036890">
    <property type="entry name" value="HATPase_C_sf"/>
</dbReference>